<dbReference type="EMBL" id="JACXAI010000044">
    <property type="protein sequence ID" value="MBD1383130.1"/>
    <property type="molecule type" value="Genomic_DNA"/>
</dbReference>
<evidence type="ECO:0000313" key="5">
    <source>
        <dbReference type="Proteomes" id="UP000626844"/>
    </source>
</evidence>
<feature type="transmembrane region" description="Helical" evidence="2">
    <location>
        <begin position="144"/>
        <end position="162"/>
    </location>
</feature>
<keyword evidence="5" id="KW-1185">Reference proteome</keyword>
<keyword evidence="2" id="KW-0472">Membrane</keyword>
<dbReference type="SMART" id="SM00460">
    <property type="entry name" value="TGc"/>
    <property type="match status" value="1"/>
</dbReference>
<gene>
    <name evidence="4" type="ORF">IC621_23305</name>
</gene>
<keyword evidence="2" id="KW-1133">Transmembrane helix</keyword>
<dbReference type="InterPro" id="IPR002931">
    <property type="entry name" value="Transglutaminase-like"/>
</dbReference>
<dbReference type="Proteomes" id="UP000626844">
    <property type="component" value="Unassembled WGS sequence"/>
</dbReference>
<dbReference type="InterPro" id="IPR025403">
    <property type="entry name" value="TgpA-like_C"/>
</dbReference>
<accession>A0A926NLX9</accession>
<feature type="transmembrane region" description="Helical" evidence="2">
    <location>
        <begin position="70"/>
        <end position="92"/>
    </location>
</feature>
<feature type="transmembrane region" description="Helical" evidence="2">
    <location>
        <begin position="121"/>
        <end position="139"/>
    </location>
</feature>
<dbReference type="SUPFAM" id="SSF54001">
    <property type="entry name" value="Cysteine proteinases"/>
    <property type="match status" value="1"/>
</dbReference>
<protein>
    <submittedName>
        <fullName evidence="4">DUF4129 domain-containing protein</fullName>
    </submittedName>
</protein>
<sequence length="736" mass="85933">MNYTKQKASDRRVSFYAYYLFAFLLLWEWLRPLESFTDTRQTSIFVFFIAISFLMTSLKTKWYIAVPVKIGFILFILHGLFFEGNLFSMTWVSMLFEEITYNFSFIQQARWMEMTDSFRTLLFFILLWLLVYLLHYWLIFQKRILFFFIMTLAYITILDTFSPYDATFAIVRIVIIGFFLLGLLYLDRLMKTEGLGSGKSTYMKWITPLFVFIAFATSLGFLSPKAAPQWPDPVPYFTAYGMEDEALRGNINKIGYGPNDEQLGGPFIEDPTLVFTAVTESRHYWRVEVKDEYTGKGWVSSKGNENPIPLDSNNIEVEWLENVNEDSVSTSSIEINPDYRFNHLMYPLGLNKVDFEEETELTFHPLTERIETNRDQSDYPRDPNQYEVEFTLPAYKINELEEAADSSEMPQELMRRYTQLPDSLPERVRDLAAEITKEETNQYDRVKAVERYFGSSSFVYETTDVAVPGENEDYVDQFLFETMKGYCDNFSTSMVVLLRSLDIPARWVKGYTNGDYVGTIDGSRSEYEVTNNNAHSWVEVYFPGAGWVPFEPTKGFSNPATFTTDFEGEQAENSEAETETEAEETEAPDKPEALEQNENELSRTDDNATLFQFSFGNPALYLTLLMIALCGGIIYFTRRKWQPILALIKFRNRKDPEIFFQAYPALLKEFERFGLKRQENQTLRDFAKYVDQSFNNEDMTTLTNSYERALYRRNNAAEEWKKSVELWENLIKKTSS</sequence>
<feature type="transmembrane region" description="Helical" evidence="2">
    <location>
        <begin position="12"/>
        <end position="30"/>
    </location>
</feature>
<dbReference type="InterPro" id="IPR038765">
    <property type="entry name" value="Papain-like_cys_pep_sf"/>
</dbReference>
<evidence type="ECO:0000256" key="2">
    <source>
        <dbReference type="SAM" id="Phobius"/>
    </source>
</evidence>
<evidence type="ECO:0000256" key="1">
    <source>
        <dbReference type="SAM" id="MobiDB-lite"/>
    </source>
</evidence>
<dbReference type="AlphaFoldDB" id="A0A926NLX9"/>
<name>A0A926NLX9_9BACI</name>
<reference evidence="4" key="1">
    <citation type="submission" date="2020-09" db="EMBL/GenBank/DDBJ databases">
        <title>A novel bacterium of genus Bacillus, isolated from South China Sea.</title>
        <authorList>
            <person name="Huang H."/>
            <person name="Mo K."/>
            <person name="Hu Y."/>
        </authorList>
    </citation>
    <scope>NUCLEOTIDE SEQUENCE</scope>
    <source>
        <strain evidence="4">IB182487</strain>
    </source>
</reference>
<keyword evidence="2" id="KW-0812">Transmembrane</keyword>
<dbReference type="PANTHER" id="PTHR42736">
    <property type="entry name" value="PROTEIN-GLUTAMINE GAMMA-GLUTAMYLTRANSFERASE"/>
    <property type="match status" value="1"/>
</dbReference>
<feature type="compositionally biased region" description="Acidic residues" evidence="1">
    <location>
        <begin position="568"/>
        <end position="586"/>
    </location>
</feature>
<dbReference type="InterPro" id="IPR021878">
    <property type="entry name" value="TgpA_N"/>
</dbReference>
<evidence type="ECO:0000259" key="3">
    <source>
        <dbReference type="SMART" id="SM00460"/>
    </source>
</evidence>
<dbReference type="RefSeq" id="WP_191161989.1">
    <property type="nucleotide sequence ID" value="NZ_JACXAI010000044.1"/>
</dbReference>
<feature type="transmembrane region" description="Helical" evidence="2">
    <location>
        <begin position="42"/>
        <end position="58"/>
    </location>
</feature>
<dbReference type="Gene3D" id="3.10.620.30">
    <property type="match status" value="1"/>
</dbReference>
<dbReference type="PANTHER" id="PTHR42736:SF1">
    <property type="entry name" value="PROTEIN-GLUTAMINE GAMMA-GLUTAMYLTRANSFERASE"/>
    <property type="match status" value="1"/>
</dbReference>
<feature type="transmembrane region" description="Helical" evidence="2">
    <location>
        <begin position="206"/>
        <end position="223"/>
    </location>
</feature>
<feature type="transmembrane region" description="Helical" evidence="2">
    <location>
        <begin position="168"/>
        <end position="186"/>
    </location>
</feature>
<feature type="region of interest" description="Disordered" evidence="1">
    <location>
        <begin position="568"/>
        <end position="599"/>
    </location>
</feature>
<organism evidence="4 5">
    <name type="scientific">Metabacillus arenae</name>
    <dbReference type="NCBI Taxonomy" id="2771434"/>
    <lineage>
        <taxon>Bacteria</taxon>
        <taxon>Bacillati</taxon>
        <taxon>Bacillota</taxon>
        <taxon>Bacilli</taxon>
        <taxon>Bacillales</taxon>
        <taxon>Bacillaceae</taxon>
        <taxon>Metabacillus</taxon>
    </lineage>
</organism>
<dbReference type="Pfam" id="PF13559">
    <property type="entry name" value="DUF4129"/>
    <property type="match status" value="1"/>
</dbReference>
<feature type="domain" description="Transglutaminase-like" evidence="3">
    <location>
        <begin position="479"/>
        <end position="554"/>
    </location>
</feature>
<evidence type="ECO:0000313" key="4">
    <source>
        <dbReference type="EMBL" id="MBD1383130.1"/>
    </source>
</evidence>
<feature type="transmembrane region" description="Helical" evidence="2">
    <location>
        <begin position="619"/>
        <end position="637"/>
    </location>
</feature>
<comment type="caution">
    <text evidence="4">The sequence shown here is derived from an EMBL/GenBank/DDBJ whole genome shotgun (WGS) entry which is preliminary data.</text>
</comment>
<proteinExistence type="predicted"/>
<dbReference type="Pfam" id="PF11992">
    <property type="entry name" value="TgpA_N"/>
    <property type="match status" value="1"/>
</dbReference>
<dbReference type="InterPro" id="IPR052901">
    <property type="entry name" value="Bact_TGase-like"/>
</dbReference>
<dbReference type="Pfam" id="PF01841">
    <property type="entry name" value="Transglut_core"/>
    <property type="match status" value="1"/>
</dbReference>